<dbReference type="Proteomes" id="UP000078546">
    <property type="component" value="Unassembled WGS sequence"/>
</dbReference>
<gene>
    <name evidence="1" type="ORF">POVCU1_045670</name>
</gene>
<accession>A0A1A8WZF9</accession>
<dbReference type="EMBL" id="FLQV01000831">
    <property type="protein sequence ID" value="SBS98375.1"/>
    <property type="molecule type" value="Genomic_DNA"/>
</dbReference>
<dbReference type="AlphaFoldDB" id="A0A1A8WZF9"/>
<evidence type="ECO:0000313" key="1">
    <source>
        <dbReference type="EMBL" id="SBS98375.1"/>
    </source>
</evidence>
<evidence type="ECO:0000313" key="2">
    <source>
        <dbReference type="Proteomes" id="UP000078546"/>
    </source>
</evidence>
<proteinExistence type="predicted"/>
<sequence>MEWVRGGNGHFTNTWTERFLKVKLGYFPPEVLYKLKFGDANNAKALQTDTLVLLMSKVTIRGGRDRIFLFCNSKKKENQLNYLHLCRKSQFPWQ</sequence>
<protein>
    <submittedName>
        <fullName evidence="1">Uncharacterized protein</fullName>
    </submittedName>
</protein>
<name>A0A1A8WZF9_PLAOA</name>
<organism evidence="1 2">
    <name type="scientific">Plasmodium ovale curtisi</name>
    <dbReference type="NCBI Taxonomy" id="864141"/>
    <lineage>
        <taxon>Eukaryota</taxon>
        <taxon>Sar</taxon>
        <taxon>Alveolata</taxon>
        <taxon>Apicomplexa</taxon>
        <taxon>Aconoidasida</taxon>
        <taxon>Haemosporida</taxon>
        <taxon>Plasmodiidae</taxon>
        <taxon>Plasmodium</taxon>
        <taxon>Plasmodium (Plasmodium)</taxon>
    </lineage>
</organism>
<reference evidence="2" key="1">
    <citation type="submission" date="2016-05" db="EMBL/GenBank/DDBJ databases">
        <authorList>
            <person name="Naeem Raeece"/>
        </authorList>
    </citation>
    <scope>NUCLEOTIDE SEQUENCE [LARGE SCALE GENOMIC DNA]</scope>
</reference>